<proteinExistence type="predicted"/>
<feature type="transmembrane region" description="Helical" evidence="1">
    <location>
        <begin position="6"/>
        <end position="22"/>
    </location>
</feature>
<dbReference type="Proteomes" id="UP000317036">
    <property type="component" value="Unassembled WGS sequence"/>
</dbReference>
<keyword evidence="1" id="KW-0472">Membrane</keyword>
<dbReference type="RefSeq" id="WP_144850946.1">
    <property type="nucleotide sequence ID" value="NZ_VNJI01000031.1"/>
</dbReference>
<evidence type="ECO:0000313" key="3">
    <source>
        <dbReference type="Proteomes" id="UP000317036"/>
    </source>
</evidence>
<evidence type="ECO:0000256" key="1">
    <source>
        <dbReference type="SAM" id="Phobius"/>
    </source>
</evidence>
<sequence>MIWGIIATLSGFAIGYLFIRAIQSRFFTRMFRTRERLPELAVLIRCQESRFHEVQRILWEYRALSVGWVKA</sequence>
<dbReference type="OrthoDB" id="1683109at2"/>
<accession>A0A559K6R0</accession>
<keyword evidence="3" id="KW-1185">Reference proteome</keyword>
<reference evidence="2 3" key="1">
    <citation type="submission" date="2019-07" db="EMBL/GenBank/DDBJ databases">
        <authorList>
            <person name="Kim J."/>
        </authorList>
    </citation>
    <scope>NUCLEOTIDE SEQUENCE [LARGE SCALE GENOMIC DNA]</scope>
    <source>
        <strain evidence="2 3">JC52</strain>
    </source>
</reference>
<protein>
    <submittedName>
        <fullName evidence="2">Uncharacterized protein</fullName>
    </submittedName>
</protein>
<keyword evidence="1" id="KW-1133">Transmembrane helix</keyword>
<keyword evidence="1" id="KW-0812">Transmembrane</keyword>
<dbReference type="EMBL" id="VNJI01000031">
    <property type="protein sequence ID" value="TVY07825.1"/>
    <property type="molecule type" value="Genomic_DNA"/>
</dbReference>
<gene>
    <name evidence="2" type="ORF">FPZ49_21965</name>
</gene>
<dbReference type="AlphaFoldDB" id="A0A559K6R0"/>
<organism evidence="2 3">
    <name type="scientific">Paenibacillus cremeus</name>
    <dbReference type="NCBI Taxonomy" id="2163881"/>
    <lineage>
        <taxon>Bacteria</taxon>
        <taxon>Bacillati</taxon>
        <taxon>Bacillota</taxon>
        <taxon>Bacilli</taxon>
        <taxon>Bacillales</taxon>
        <taxon>Paenibacillaceae</taxon>
        <taxon>Paenibacillus</taxon>
    </lineage>
</organism>
<evidence type="ECO:0000313" key="2">
    <source>
        <dbReference type="EMBL" id="TVY07825.1"/>
    </source>
</evidence>
<comment type="caution">
    <text evidence="2">The sequence shown here is derived from an EMBL/GenBank/DDBJ whole genome shotgun (WGS) entry which is preliminary data.</text>
</comment>
<name>A0A559K6R0_9BACL</name>